<dbReference type="EMBL" id="CP007481">
    <property type="protein sequence ID" value="AHX11531.1"/>
    <property type="molecule type" value="Genomic_DNA"/>
</dbReference>
<reference evidence="1 2" key="1">
    <citation type="submission" date="2014-03" db="EMBL/GenBank/DDBJ databases">
        <title>Sequencing and Comparison of Genomes and Transcriptome Profiles of Human Ehrlichiosis Agents.</title>
        <authorList>
            <person name="Lin M."/>
            <person name="Daugherty S.C."/>
            <person name="Nagaraj S."/>
            <person name="Cheng Z."/>
            <person name="Xiong Q."/>
            <person name="Lin F.-Y."/>
            <person name="Sengamalay N."/>
            <person name="Ott S."/>
            <person name="Godinez A."/>
            <person name="Tallon L.J."/>
            <person name="Sadzewicz L."/>
            <person name="Fraser C.M."/>
            <person name="Dunning Hotopp J.C."/>
            <person name="Rikihisa Y."/>
        </authorList>
    </citation>
    <scope>NUCLEOTIDE SEQUENCE [LARGE SCALE GENOMIC DNA]</scope>
    <source>
        <strain evidence="1 2">Oregon</strain>
    </source>
</reference>
<accession>X5H4Q1</accession>
<organism evidence="1 2">
    <name type="scientific">Neorickettsia helminthoeca str. Oregon</name>
    <dbReference type="NCBI Taxonomy" id="1286528"/>
    <lineage>
        <taxon>Bacteria</taxon>
        <taxon>Pseudomonadati</taxon>
        <taxon>Pseudomonadota</taxon>
        <taxon>Alphaproteobacteria</taxon>
        <taxon>Rickettsiales</taxon>
        <taxon>Anaplasmataceae</taxon>
        <taxon>Neorickettsia</taxon>
    </lineage>
</organism>
<dbReference type="STRING" id="1286528.NHE_0594"/>
<gene>
    <name evidence="1" type="ORF">NHE_0594</name>
</gene>
<proteinExistence type="predicted"/>
<dbReference type="Proteomes" id="UP000023755">
    <property type="component" value="Chromosome"/>
</dbReference>
<keyword evidence="2" id="KW-1185">Reference proteome</keyword>
<dbReference type="AlphaFoldDB" id="X5H4Q1"/>
<evidence type="ECO:0000313" key="2">
    <source>
        <dbReference type="Proteomes" id="UP000023755"/>
    </source>
</evidence>
<name>X5H4Q1_9RICK</name>
<protein>
    <submittedName>
        <fullName evidence="1">Uncharacterized protein</fullName>
    </submittedName>
</protein>
<sequence>MGRVTGLNNILPPRFVSVFLSKIIEEVHFGITELAMLASSPRAVVHIDVKQKVSWLSRKIEMICSSDISEQEKLSVLKEMQSLLKKVVQLSVRSKESRG</sequence>
<evidence type="ECO:0000313" key="1">
    <source>
        <dbReference type="EMBL" id="AHX11531.1"/>
    </source>
</evidence>
<dbReference type="KEGG" id="nhm:NHE_0594"/>
<dbReference type="HOGENOM" id="CLU_2317367_0_0_5"/>